<dbReference type="PRINTS" id="PR01590">
    <property type="entry name" value="HTHFIS"/>
</dbReference>
<protein>
    <submittedName>
        <fullName evidence="2">Transcriptional regulator PpsR</fullName>
    </submittedName>
</protein>
<dbReference type="Pfam" id="PF13426">
    <property type="entry name" value="PAS_9"/>
    <property type="match status" value="1"/>
</dbReference>
<dbReference type="RefSeq" id="WP_132284257.1">
    <property type="nucleotide sequence ID" value="NZ_SKBM01000002.1"/>
</dbReference>
<dbReference type="OrthoDB" id="5499170at2"/>
<sequence>MKAFKAPKASLGDLDAEAAAMLITAAADIAIILDAGGAVRDLALNSEELAQELEAQEGWLGRPWAELVAPDSRGKVGALLAEAGRTSGGPWRHINLLSARGASVPVLFSAIRIDDAGRAIAFGRDLRPLSALQQRLLEAQQSLDRDYARLRQAETRYRMLFQLWSEPVLILEGTAQKVTETNQAADRLLGRTPRRPQGREFLDIFAPRGREAVEMLLAGVRATGRADEVQVPMAEGERDITVHASPFRQENTTYLLVRLGFPAAEAGAILLPEAKSKLLKLVESVPDAFVVTGAEGRIITANAAFLDMAQLANEDQAAGEPLERWLGQPGVELEVLTASLRQRGPVRLFSTTLRGEYGATTEVEISAVSVMNGGGPCFGFAIRDVGPRVAPPARTAGRTPRSVEQLTELIGQVPLKDLVREATDVIERLCIEAALELTGDNRASAAEMLGLSRQSLYVKLRRYGLGDLPAEGSEQG</sequence>
<feature type="domain" description="PAS" evidence="1">
    <location>
        <begin position="153"/>
        <end position="224"/>
    </location>
</feature>
<name>A0A4R4DY02_9PROT</name>
<dbReference type="GO" id="GO:0006355">
    <property type="term" value="P:regulation of DNA-templated transcription"/>
    <property type="evidence" value="ECO:0007669"/>
    <property type="project" value="InterPro"/>
</dbReference>
<dbReference type="InterPro" id="IPR000014">
    <property type="entry name" value="PAS"/>
</dbReference>
<dbReference type="EMBL" id="SKBM01000002">
    <property type="protein sequence ID" value="TCZ65998.1"/>
    <property type="molecule type" value="Genomic_DNA"/>
</dbReference>
<comment type="caution">
    <text evidence="2">The sequence shown here is derived from an EMBL/GenBank/DDBJ whole genome shotgun (WGS) entry which is preliminary data.</text>
</comment>
<dbReference type="Proteomes" id="UP000295023">
    <property type="component" value="Unassembled WGS sequence"/>
</dbReference>
<proteinExistence type="predicted"/>
<organism evidence="2 3">
    <name type="scientific">Roseicella aquatilis</name>
    <dbReference type="NCBI Taxonomy" id="2527868"/>
    <lineage>
        <taxon>Bacteria</taxon>
        <taxon>Pseudomonadati</taxon>
        <taxon>Pseudomonadota</taxon>
        <taxon>Alphaproteobacteria</taxon>
        <taxon>Acetobacterales</taxon>
        <taxon>Roseomonadaceae</taxon>
        <taxon>Roseicella</taxon>
    </lineage>
</organism>
<keyword evidence="3" id="KW-1185">Reference proteome</keyword>
<dbReference type="SMART" id="SM00091">
    <property type="entry name" value="PAS"/>
    <property type="match status" value="3"/>
</dbReference>
<accession>A0A4R4DY02</accession>
<dbReference type="NCBIfam" id="TIGR02040">
    <property type="entry name" value="PpsR-CrtJ"/>
    <property type="match status" value="1"/>
</dbReference>
<reference evidence="2 3" key="1">
    <citation type="submission" date="2019-03" db="EMBL/GenBank/DDBJ databases">
        <title>Paracraurococcus aquatilis NE82 genome sequence.</title>
        <authorList>
            <person name="Zhao Y."/>
            <person name="Du Z."/>
        </authorList>
    </citation>
    <scope>NUCLEOTIDE SEQUENCE [LARGE SCALE GENOMIC DNA]</scope>
    <source>
        <strain evidence="2 3">NE82</strain>
    </source>
</reference>
<dbReference type="AlphaFoldDB" id="A0A4R4DY02"/>
<evidence type="ECO:0000313" key="3">
    <source>
        <dbReference type="Proteomes" id="UP000295023"/>
    </source>
</evidence>
<dbReference type="PROSITE" id="PS50112">
    <property type="entry name" value="PAS"/>
    <property type="match status" value="1"/>
</dbReference>
<dbReference type="GO" id="GO:0043565">
    <property type="term" value="F:sequence-specific DNA binding"/>
    <property type="evidence" value="ECO:0007669"/>
    <property type="project" value="InterPro"/>
</dbReference>
<dbReference type="SUPFAM" id="SSF46689">
    <property type="entry name" value="Homeodomain-like"/>
    <property type="match status" value="1"/>
</dbReference>
<dbReference type="CDD" id="cd00130">
    <property type="entry name" value="PAS"/>
    <property type="match status" value="1"/>
</dbReference>
<evidence type="ECO:0000313" key="2">
    <source>
        <dbReference type="EMBL" id="TCZ65998.1"/>
    </source>
</evidence>
<dbReference type="Pfam" id="PF02954">
    <property type="entry name" value="HTH_8"/>
    <property type="match status" value="1"/>
</dbReference>
<dbReference type="Pfam" id="PF00989">
    <property type="entry name" value="PAS"/>
    <property type="match status" value="1"/>
</dbReference>
<dbReference type="InterPro" id="IPR011785">
    <property type="entry name" value="Tscrpt_reg_PpsR-CrtJ"/>
</dbReference>
<evidence type="ECO:0000259" key="1">
    <source>
        <dbReference type="PROSITE" id="PS50112"/>
    </source>
</evidence>
<dbReference type="InterPro" id="IPR013767">
    <property type="entry name" value="PAS_fold"/>
</dbReference>
<dbReference type="InterPro" id="IPR002197">
    <property type="entry name" value="HTH_Fis"/>
</dbReference>
<dbReference type="Gene3D" id="1.20.5.430">
    <property type="match status" value="1"/>
</dbReference>
<dbReference type="Gene3D" id="1.10.10.60">
    <property type="entry name" value="Homeodomain-like"/>
    <property type="match status" value="1"/>
</dbReference>
<dbReference type="Gene3D" id="3.30.450.20">
    <property type="entry name" value="PAS domain"/>
    <property type="match status" value="3"/>
</dbReference>
<dbReference type="SUPFAM" id="SSF55785">
    <property type="entry name" value="PYP-like sensor domain (PAS domain)"/>
    <property type="match status" value="2"/>
</dbReference>
<dbReference type="InterPro" id="IPR035965">
    <property type="entry name" value="PAS-like_dom_sf"/>
</dbReference>
<gene>
    <name evidence="2" type="primary">ppsR</name>
    <name evidence="2" type="ORF">EXY23_02640</name>
</gene>
<dbReference type="InterPro" id="IPR009057">
    <property type="entry name" value="Homeodomain-like_sf"/>
</dbReference>